<dbReference type="Pfam" id="PF18864">
    <property type="entry name" value="AbiTii"/>
    <property type="match status" value="1"/>
</dbReference>
<accession>A0A128A595</accession>
<dbReference type="InterPro" id="IPR041304">
    <property type="entry name" value="AbiTii"/>
</dbReference>
<name>A0A128A595_9ARCH</name>
<protein>
    <recommendedName>
        <fullName evidence="1">AbiTii domain-containing protein</fullName>
    </recommendedName>
</protein>
<proteinExistence type="predicted"/>
<dbReference type="AlphaFoldDB" id="A0A128A595"/>
<reference evidence="3" key="1">
    <citation type="submission" date="2015-10" db="EMBL/GenBank/DDBJ databases">
        <authorList>
            <person name="Lehtovirta-Morley L.E."/>
            <person name="Vieille C."/>
        </authorList>
    </citation>
    <scope>NUCLEOTIDE SEQUENCE [LARGE SCALE GENOMIC DNA]</scope>
</reference>
<dbReference type="KEGG" id="ndv:NDEV_1774"/>
<gene>
    <name evidence="2" type="ORF">NDEV_1774</name>
</gene>
<organism evidence="2 3">
    <name type="scientific">Nitrosotalea devaniterrae</name>
    <dbReference type="NCBI Taxonomy" id="1078905"/>
    <lineage>
        <taxon>Archaea</taxon>
        <taxon>Nitrososphaerota</taxon>
        <taxon>Nitrososphaeria</taxon>
        <taxon>Nitrosotaleales</taxon>
        <taxon>Nitrosotaleaceae</taxon>
        <taxon>Nitrosotalea</taxon>
    </lineage>
</organism>
<evidence type="ECO:0000259" key="1">
    <source>
        <dbReference type="Pfam" id="PF18864"/>
    </source>
</evidence>
<evidence type="ECO:0000313" key="3">
    <source>
        <dbReference type="Proteomes" id="UP000196239"/>
    </source>
</evidence>
<evidence type="ECO:0000313" key="2">
    <source>
        <dbReference type="EMBL" id="CUR52536.1"/>
    </source>
</evidence>
<feature type="domain" description="AbiTii" evidence="1">
    <location>
        <begin position="23"/>
        <end position="173"/>
    </location>
</feature>
<dbReference type="EMBL" id="LN890280">
    <property type="protein sequence ID" value="CUR52536.1"/>
    <property type="molecule type" value="Genomic_DNA"/>
</dbReference>
<sequence>MLVVLNSSEKGKILQMAKNVSVELLEETRSLHDILETCKDACKMIGISDGNAWLDLEINGYLVRYKTRDELYQNLPSYRKTSWKFYDLYGNMVSLPPDMMDLFGKSTVYQPVRELETASQVLVESKFLDKFNKFIADHGMDQVSKSLRIHEARISKDEIKQVLEGIKKRIQELLDMIISLLEIE</sequence>
<keyword evidence="3" id="KW-1185">Reference proteome</keyword>
<dbReference type="Proteomes" id="UP000196239">
    <property type="component" value="Chromosome 1"/>
</dbReference>